<sequence length="175" mass="20339">MELLEFFKQLFIIAFGVLAALVLAVYTVWPKIESLVLRLNNHNQHKELMKDTQQLVFTAYERLLLFAHRISPYEVMLRNHNANLSIQHYKQALINDVENEFQHNFTQQLYVSDNAWLTIQRLKEDTVALFKNTAHTISPEAAVDDYIALILEHMAELETNPYTAAQIILKKELSA</sequence>
<proteinExistence type="predicted"/>
<reference evidence="2 3" key="1">
    <citation type="submission" date="2019-03" db="EMBL/GenBank/DDBJ databases">
        <title>Genomic Encyclopedia of Type Strains, Phase IV (KMG-IV): sequencing the most valuable type-strain genomes for metagenomic binning, comparative biology and taxonomic classification.</title>
        <authorList>
            <person name="Goeker M."/>
        </authorList>
    </citation>
    <scope>NUCLEOTIDE SEQUENCE [LARGE SCALE GENOMIC DNA]</scope>
    <source>
        <strain evidence="2 3">DSM 22362</strain>
    </source>
</reference>
<dbReference type="Proteomes" id="UP000295197">
    <property type="component" value="Unassembled WGS sequence"/>
</dbReference>
<dbReference type="EMBL" id="SMBZ01000002">
    <property type="protein sequence ID" value="TCV20388.1"/>
    <property type="molecule type" value="Genomic_DNA"/>
</dbReference>
<name>A0A4R3W196_9SPHI</name>
<evidence type="ECO:0000256" key="1">
    <source>
        <dbReference type="SAM" id="Phobius"/>
    </source>
</evidence>
<keyword evidence="3" id="KW-1185">Reference proteome</keyword>
<keyword evidence="1" id="KW-0812">Transmembrane</keyword>
<gene>
    <name evidence="2" type="ORF">EDC17_1002101</name>
</gene>
<protein>
    <submittedName>
        <fullName evidence="2">Uncharacterized protein</fullName>
    </submittedName>
</protein>
<dbReference type="Pfam" id="PF25589">
    <property type="entry name" value="DUF7935"/>
    <property type="match status" value="1"/>
</dbReference>
<comment type="caution">
    <text evidence="2">The sequence shown here is derived from an EMBL/GenBank/DDBJ whole genome shotgun (WGS) entry which is preliminary data.</text>
</comment>
<dbReference type="RefSeq" id="WP_132776174.1">
    <property type="nucleotide sequence ID" value="NZ_SMBZ01000002.1"/>
</dbReference>
<evidence type="ECO:0000313" key="2">
    <source>
        <dbReference type="EMBL" id="TCV20388.1"/>
    </source>
</evidence>
<evidence type="ECO:0000313" key="3">
    <source>
        <dbReference type="Proteomes" id="UP000295197"/>
    </source>
</evidence>
<feature type="transmembrane region" description="Helical" evidence="1">
    <location>
        <begin position="6"/>
        <end position="29"/>
    </location>
</feature>
<dbReference type="AlphaFoldDB" id="A0A4R3W196"/>
<accession>A0A4R3W196</accession>
<keyword evidence="1" id="KW-0472">Membrane</keyword>
<dbReference type="InterPro" id="IPR057695">
    <property type="entry name" value="DUF7935"/>
</dbReference>
<organism evidence="2 3">
    <name type="scientific">Sphingobacterium alimentarium</name>
    <dbReference type="NCBI Taxonomy" id="797292"/>
    <lineage>
        <taxon>Bacteria</taxon>
        <taxon>Pseudomonadati</taxon>
        <taxon>Bacteroidota</taxon>
        <taxon>Sphingobacteriia</taxon>
        <taxon>Sphingobacteriales</taxon>
        <taxon>Sphingobacteriaceae</taxon>
        <taxon>Sphingobacterium</taxon>
    </lineage>
</organism>
<dbReference type="OrthoDB" id="1493032at2"/>
<keyword evidence="1" id="KW-1133">Transmembrane helix</keyword>